<feature type="domain" description="Mur ligase C-terminal" evidence="10">
    <location>
        <begin position="327"/>
        <end position="458"/>
    </location>
</feature>
<dbReference type="InterPro" id="IPR005761">
    <property type="entry name" value="UDP-N-AcMur-Glu-dNH2Pim_ligase"/>
</dbReference>
<comment type="catalytic activity">
    <reaction evidence="7">
        <text>UDP-N-acetyl-alpha-D-muramoyl-L-alanyl-D-glutamate + meso-2,6-diaminopimelate + ATP = UDP-N-acetyl-alpha-D-muramoyl-L-alanyl-gamma-D-glutamyl-meso-2,6-diaminopimelate + ADP + phosphate + H(+)</text>
        <dbReference type="Rhea" id="RHEA:23676"/>
        <dbReference type="ChEBI" id="CHEBI:15378"/>
        <dbReference type="ChEBI" id="CHEBI:30616"/>
        <dbReference type="ChEBI" id="CHEBI:43474"/>
        <dbReference type="ChEBI" id="CHEBI:57791"/>
        <dbReference type="ChEBI" id="CHEBI:83900"/>
        <dbReference type="ChEBI" id="CHEBI:83905"/>
        <dbReference type="ChEBI" id="CHEBI:456216"/>
        <dbReference type="EC" id="6.3.2.13"/>
    </reaction>
</comment>
<feature type="binding site" evidence="7">
    <location>
        <position position="30"/>
    </location>
    <ligand>
        <name>UDP-N-acetyl-alpha-D-muramoyl-L-alanyl-D-glutamate</name>
        <dbReference type="ChEBI" id="CHEBI:83900"/>
    </ligand>
</feature>
<comment type="caution">
    <text evidence="12">The sequence shown here is derived from an EMBL/GenBank/DDBJ whole genome shotgun (WGS) entry which is preliminary data.</text>
</comment>
<organism evidence="12 13">
    <name type="scientific">Porphyromonas levii</name>
    <dbReference type="NCBI Taxonomy" id="28114"/>
    <lineage>
        <taxon>Bacteria</taxon>
        <taxon>Pseudomonadati</taxon>
        <taxon>Bacteroidota</taxon>
        <taxon>Bacteroidia</taxon>
        <taxon>Bacteroidales</taxon>
        <taxon>Porphyromonadaceae</taxon>
        <taxon>Porphyromonas</taxon>
    </lineage>
</organism>
<dbReference type="SUPFAM" id="SSF53244">
    <property type="entry name" value="MurD-like peptide ligases, peptide-binding domain"/>
    <property type="match status" value="1"/>
</dbReference>
<name>A0A4Y8WNP6_9PORP</name>
<dbReference type="EC" id="6.3.2.13" evidence="7"/>
<feature type="binding site" evidence="7">
    <location>
        <begin position="153"/>
        <end position="154"/>
    </location>
    <ligand>
        <name>UDP-N-acetyl-alpha-D-muramoyl-L-alanyl-D-glutamate</name>
        <dbReference type="ChEBI" id="CHEBI:83900"/>
    </ligand>
</feature>
<evidence type="ECO:0000256" key="5">
    <source>
        <dbReference type="ARBA" id="ARBA00023306"/>
    </source>
</evidence>
<evidence type="ECO:0000256" key="4">
    <source>
        <dbReference type="ARBA" id="ARBA00022984"/>
    </source>
</evidence>
<keyword evidence="7" id="KW-0547">Nucleotide-binding</keyword>
<dbReference type="Pfam" id="PF01225">
    <property type="entry name" value="Mur_ligase"/>
    <property type="match status" value="1"/>
</dbReference>
<comment type="cofactor">
    <cofactor evidence="7">
        <name>Mg(2+)</name>
        <dbReference type="ChEBI" id="CHEBI:18420"/>
    </cofactor>
</comment>
<dbReference type="Pfam" id="PF02875">
    <property type="entry name" value="Mur_ligase_C"/>
    <property type="match status" value="1"/>
</dbReference>
<feature type="domain" description="Mur ligase central" evidence="11">
    <location>
        <begin position="109"/>
        <end position="304"/>
    </location>
</feature>
<dbReference type="GO" id="GO:0005524">
    <property type="term" value="F:ATP binding"/>
    <property type="evidence" value="ECO:0007669"/>
    <property type="project" value="UniProtKB-UniRule"/>
</dbReference>
<comment type="similarity">
    <text evidence="1 7">Belongs to the MurCDEF family. MurE subfamily.</text>
</comment>
<feature type="binding site" evidence="7">
    <location>
        <begin position="403"/>
        <end position="406"/>
    </location>
    <ligand>
        <name>meso-2,6-diaminopimelate</name>
        <dbReference type="ChEBI" id="CHEBI:57791"/>
    </ligand>
</feature>
<proteinExistence type="inferred from homology"/>
<dbReference type="GO" id="GO:0000287">
    <property type="term" value="F:magnesium ion binding"/>
    <property type="evidence" value="ECO:0007669"/>
    <property type="project" value="UniProtKB-UniRule"/>
</dbReference>
<comment type="pathway">
    <text evidence="7 8">Cell wall biogenesis; peptidoglycan biosynthesis.</text>
</comment>
<evidence type="ECO:0000256" key="1">
    <source>
        <dbReference type="ARBA" id="ARBA00005898"/>
    </source>
</evidence>
<dbReference type="GO" id="GO:0051301">
    <property type="term" value="P:cell division"/>
    <property type="evidence" value="ECO:0007669"/>
    <property type="project" value="UniProtKB-KW"/>
</dbReference>
<feature type="binding site" evidence="7">
    <location>
        <position position="188"/>
    </location>
    <ligand>
        <name>UDP-N-acetyl-alpha-D-muramoyl-L-alanyl-D-glutamate</name>
        <dbReference type="ChEBI" id="CHEBI:83900"/>
    </ligand>
</feature>
<evidence type="ECO:0000259" key="9">
    <source>
        <dbReference type="Pfam" id="PF01225"/>
    </source>
</evidence>
<keyword evidence="2 7" id="KW-0132">Cell division</keyword>
<evidence type="ECO:0000256" key="2">
    <source>
        <dbReference type="ARBA" id="ARBA00022618"/>
    </source>
</evidence>
<dbReference type="AlphaFoldDB" id="A0A4Y8WNP6"/>
<dbReference type="InterPro" id="IPR036615">
    <property type="entry name" value="Mur_ligase_C_dom_sf"/>
</dbReference>
<feature type="binding site" evidence="7">
    <location>
        <position position="456"/>
    </location>
    <ligand>
        <name>meso-2,6-diaminopimelate</name>
        <dbReference type="ChEBI" id="CHEBI:57791"/>
    </ligand>
</feature>
<protein>
    <recommendedName>
        <fullName evidence="7">UDP-N-acetylmuramoyl-L-alanyl-D-glutamate--2,6-diaminopimelate ligase</fullName>
        <ecNumber evidence="7">6.3.2.13</ecNumber>
    </recommendedName>
    <alternativeName>
        <fullName evidence="7">Meso-A2pm-adding enzyme</fullName>
    </alternativeName>
    <alternativeName>
        <fullName evidence="7">Meso-diaminopimelate-adding enzyme</fullName>
    </alternativeName>
    <alternativeName>
        <fullName evidence="7">UDP-MurNAc-L-Ala-D-Glu:meso-diaminopimelate ligase</fullName>
    </alternativeName>
    <alternativeName>
        <fullName evidence="7">UDP-MurNAc-tripeptide synthetase</fullName>
    </alternativeName>
    <alternativeName>
        <fullName evidence="7">UDP-N-acetylmuramyl-tripeptide synthetase</fullName>
    </alternativeName>
</protein>
<sequence length="491" mass="53804">MKLNIMMKGIAHEVVAGDTDKEIKNLTADSREVTEGMLFVALRGTITDGHDYIAQSIDKGASAILCEEVPDNRVEGVTYLRVEHTDMVIGEVAANFYEHPSDKLKLVGVTGTNGKTTIATLLHGLFTKLGHKSGLISTVCVVVDQERIPSKLTTPDALTLQRYLWEMVNAGCEYAFMEVSSHAVHQYRIRGAHYVGGIFTNLTRDHLDYHGTFLNYLHAKQGFFDSLSKDAFALTNIDETNGMVMVQNTKASVHTYGLKRDADFKGKILEQHLDGTDMLFNGQEVCTRLVGGFNAYNMLAIFGAAVLLGQPEEEVLTVLSSLTSVDGRFQTVTSPKGYVAVIDYAHTPDALENVLGTITDLQKSHGGRILSVVGAGGNRDTGKRPIMASVAAKLSDITILTSDNPRREDPEKIIEDMAAGLDVEMMRRTLKITSRRDAIRTACTMAMPSDVILIAGKGHENYQEINGVRHHFSDLEEVEKIIDEEKGGATN</sequence>
<dbReference type="InterPro" id="IPR035911">
    <property type="entry name" value="MurE/MurF_N"/>
</dbReference>
<comment type="caution">
    <text evidence="7">Lacks conserved residue(s) required for the propagation of feature annotation.</text>
</comment>
<evidence type="ECO:0000313" key="13">
    <source>
        <dbReference type="Proteomes" id="UP000297225"/>
    </source>
</evidence>
<comment type="PTM">
    <text evidence="7">Carboxylation is probably crucial for Mg(2+) binding and, consequently, for the gamma-phosphate positioning of ATP.</text>
</comment>
<keyword evidence="7 12" id="KW-0436">Ligase</keyword>
<feature type="domain" description="Mur ligase N-terminal catalytic" evidence="9">
    <location>
        <begin position="22"/>
        <end position="97"/>
    </location>
</feature>
<feature type="binding site" evidence="7">
    <location>
        <position position="460"/>
    </location>
    <ligand>
        <name>meso-2,6-diaminopimelate</name>
        <dbReference type="ChEBI" id="CHEBI:57791"/>
    </ligand>
</feature>
<dbReference type="Pfam" id="PF08245">
    <property type="entry name" value="Mur_ligase_M"/>
    <property type="match status" value="1"/>
</dbReference>
<dbReference type="PANTHER" id="PTHR23135">
    <property type="entry name" value="MUR LIGASE FAMILY MEMBER"/>
    <property type="match status" value="1"/>
</dbReference>
<dbReference type="SUPFAM" id="SSF63418">
    <property type="entry name" value="MurE/MurF N-terminal domain"/>
    <property type="match status" value="1"/>
</dbReference>
<dbReference type="Proteomes" id="UP000297225">
    <property type="component" value="Unassembled WGS sequence"/>
</dbReference>
<dbReference type="InterPro" id="IPR036565">
    <property type="entry name" value="Mur-like_cat_sf"/>
</dbReference>
<feature type="modified residue" description="N6-carboxylysine" evidence="7">
    <location>
        <position position="220"/>
    </location>
</feature>
<dbReference type="OrthoDB" id="9800958at2"/>
<keyword evidence="13" id="KW-1185">Reference proteome</keyword>
<gene>
    <name evidence="7" type="primary">murE</name>
    <name evidence="12" type="ORF">E4P47_05935</name>
</gene>
<evidence type="ECO:0000256" key="8">
    <source>
        <dbReference type="RuleBase" id="RU004135"/>
    </source>
</evidence>
<evidence type="ECO:0000259" key="10">
    <source>
        <dbReference type="Pfam" id="PF02875"/>
    </source>
</evidence>
<dbReference type="GO" id="GO:0071555">
    <property type="term" value="P:cell wall organization"/>
    <property type="evidence" value="ECO:0007669"/>
    <property type="project" value="UniProtKB-KW"/>
</dbReference>
<dbReference type="Gene3D" id="3.90.190.20">
    <property type="entry name" value="Mur ligase, C-terminal domain"/>
    <property type="match status" value="1"/>
</dbReference>
<dbReference type="InterPro" id="IPR004101">
    <property type="entry name" value="Mur_ligase_C"/>
</dbReference>
<evidence type="ECO:0000256" key="6">
    <source>
        <dbReference type="ARBA" id="ARBA00023316"/>
    </source>
</evidence>
<dbReference type="GO" id="GO:0008360">
    <property type="term" value="P:regulation of cell shape"/>
    <property type="evidence" value="ECO:0007669"/>
    <property type="project" value="UniProtKB-KW"/>
</dbReference>
<evidence type="ECO:0000259" key="11">
    <source>
        <dbReference type="Pfam" id="PF08245"/>
    </source>
</evidence>
<keyword evidence="5 7" id="KW-0131">Cell cycle</keyword>
<dbReference type="GO" id="GO:0008765">
    <property type="term" value="F:UDP-N-acetylmuramoylalanyl-D-glutamate-2,6-diaminopimelate ligase activity"/>
    <property type="evidence" value="ECO:0007669"/>
    <property type="project" value="UniProtKB-UniRule"/>
</dbReference>
<keyword evidence="6 7" id="KW-0961">Cell wall biogenesis/degradation</keyword>
<dbReference type="STRING" id="1122973.GCA_000379925_01261"/>
<evidence type="ECO:0000313" key="12">
    <source>
        <dbReference type="EMBL" id="TFH94848.1"/>
    </source>
</evidence>
<keyword evidence="7" id="KW-0460">Magnesium</keyword>
<reference evidence="12 13" key="1">
    <citation type="submission" date="2019-03" db="EMBL/GenBank/DDBJ databases">
        <title>Porphyromonas levii Isolated from the Uterus of Dairy Cows.</title>
        <authorList>
            <person name="Francis A.M."/>
        </authorList>
    </citation>
    <scope>NUCLEOTIDE SEQUENCE [LARGE SCALE GENOMIC DNA]</scope>
    <source>
        <strain evidence="12 13">AF5678</strain>
    </source>
</reference>
<dbReference type="NCBIfam" id="NF001126">
    <property type="entry name" value="PRK00139.1-4"/>
    <property type="match status" value="1"/>
</dbReference>
<dbReference type="PANTHER" id="PTHR23135:SF4">
    <property type="entry name" value="UDP-N-ACETYLMURAMOYL-L-ALANYL-D-GLUTAMATE--2,6-DIAMINOPIMELATE LIGASE MURE HOMOLOG, CHLOROPLASTIC"/>
    <property type="match status" value="1"/>
</dbReference>
<dbReference type="GO" id="GO:0005737">
    <property type="term" value="C:cytoplasm"/>
    <property type="evidence" value="ECO:0007669"/>
    <property type="project" value="UniProtKB-SubCell"/>
</dbReference>
<keyword evidence="7" id="KW-0067">ATP-binding</keyword>
<keyword evidence="7" id="KW-0963">Cytoplasm</keyword>
<dbReference type="RefSeq" id="WP_134849768.1">
    <property type="nucleotide sequence ID" value="NZ_CP197400.1"/>
</dbReference>
<comment type="subcellular location">
    <subcellularLocation>
        <location evidence="7 8">Cytoplasm</location>
    </subcellularLocation>
</comment>
<dbReference type="UniPathway" id="UPA00219"/>
<feature type="binding site" evidence="7">
    <location>
        <begin position="111"/>
        <end position="117"/>
    </location>
    <ligand>
        <name>ATP</name>
        <dbReference type="ChEBI" id="CHEBI:30616"/>
    </ligand>
</feature>
<feature type="short sequence motif" description="Meso-diaminopimelate recognition motif" evidence="7">
    <location>
        <begin position="403"/>
        <end position="406"/>
    </location>
</feature>
<dbReference type="SUPFAM" id="SSF53623">
    <property type="entry name" value="MurD-like peptide ligases, catalytic domain"/>
    <property type="match status" value="1"/>
</dbReference>
<dbReference type="InterPro" id="IPR013221">
    <property type="entry name" value="Mur_ligase_cen"/>
</dbReference>
<evidence type="ECO:0000256" key="3">
    <source>
        <dbReference type="ARBA" id="ARBA00022960"/>
    </source>
</evidence>
<comment type="function">
    <text evidence="7">Catalyzes the addition of meso-diaminopimelic acid to the nucleotide precursor UDP-N-acetylmuramoyl-L-alanyl-D-glutamate (UMAG) in the biosynthesis of bacterial cell-wall peptidoglycan.</text>
</comment>
<feature type="binding site" evidence="7">
    <location>
        <position position="180"/>
    </location>
    <ligand>
        <name>UDP-N-acetyl-alpha-D-muramoyl-L-alanyl-D-glutamate</name>
        <dbReference type="ChEBI" id="CHEBI:83900"/>
    </ligand>
</feature>
<dbReference type="Gene3D" id="3.40.1190.10">
    <property type="entry name" value="Mur-like, catalytic domain"/>
    <property type="match status" value="1"/>
</dbReference>
<dbReference type="NCBIfam" id="TIGR01085">
    <property type="entry name" value="murE"/>
    <property type="match status" value="1"/>
</dbReference>
<keyword evidence="3 7" id="KW-0133">Cell shape</keyword>
<dbReference type="HAMAP" id="MF_00208">
    <property type="entry name" value="MurE"/>
    <property type="match status" value="1"/>
</dbReference>
<dbReference type="GO" id="GO:0009252">
    <property type="term" value="P:peptidoglycan biosynthetic process"/>
    <property type="evidence" value="ECO:0007669"/>
    <property type="project" value="UniProtKB-UniRule"/>
</dbReference>
<feature type="binding site" evidence="7">
    <location>
        <position position="379"/>
    </location>
    <ligand>
        <name>meso-2,6-diaminopimelate</name>
        <dbReference type="ChEBI" id="CHEBI:57791"/>
    </ligand>
</feature>
<evidence type="ECO:0000256" key="7">
    <source>
        <dbReference type="HAMAP-Rule" id="MF_00208"/>
    </source>
</evidence>
<keyword evidence="4 7" id="KW-0573">Peptidoglycan synthesis</keyword>
<feature type="binding site" evidence="7">
    <location>
        <position position="186"/>
    </location>
    <ligand>
        <name>UDP-N-acetyl-alpha-D-muramoyl-L-alanyl-D-glutamate</name>
        <dbReference type="ChEBI" id="CHEBI:83900"/>
    </ligand>
</feature>
<dbReference type="Gene3D" id="3.40.1390.10">
    <property type="entry name" value="MurE/MurF, N-terminal domain"/>
    <property type="match status" value="1"/>
</dbReference>
<dbReference type="EMBL" id="SPNC01000081">
    <property type="protein sequence ID" value="TFH94848.1"/>
    <property type="molecule type" value="Genomic_DNA"/>
</dbReference>
<accession>A0A4Y8WNP6</accession>
<dbReference type="InterPro" id="IPR000713">
    <property type="entry name" value="Mur_ligase_N"/>
</dbReference>